<sequence>MVQKAAILVRVDKYIDGDQVRFGVPVRFRPVIDDANKHTRRSDRSRKLVTTIAPVSSYEYDGVRVSLAFGAYDVEAVLPSGEPLLKELLVGPEAEEYGDAGMPVILRGEASPNEWRSWAHFSGATLASAHQQSGELLRGPSYPTTSFSVTIGSIAGSSDFDGFDPSSWTGWFHYLEERYRRGPEHALDIQLAGSDDGLSVTTEGGYNGTPLRIMFTRQASASFDFHTTEIGARRTYAAIAGKAGTQLFALPLPWGDSYYSTPFEMLAFEDDRQLRCDPVLRDERWAGLVAYLNRGRVDLAYEILKSAQDALFEKFENPLAAAIGGYVLLSSLQEGDHANDWPEWLDNLARRFPRLPDGPILRAKWLLSQNVEEHLYEAHELLYDSVMRGLPFFTTGVVWLIEGLEQTSIGCPTCTELLRKVRGVARSMDLSQAFTSFSIAKPLTRDVEETKPELDAPAGNLVEPGAQGALGRLEQSQTQQSSLPQLQYLTLTQS</sequence>
<protein>
    <submittedName>
        <fullName evidence="2">Uncharacterized protein</fullName>
    </submittedName>
</protein>
<dbReference type="AlphaFoldDB" id="A0A974ACT0"/>
<dbReference type="EMBL" id="JABWSX010000001">
    <property type="protein sequence ID" value="NVL06796.1"/>
    <property type="molecule type" value="Genomic_DNA"/>
</dbReference>
<accession>A0A974ACT0</accession>
<feature type="region of interest" description="Disordered" evidence="1">
    <location>
        <begin position="451"/>
        <end position="482"/>
    </location>
</feature>
<dbReference type="RefSeq" id="WP_176530557.1">
    <property type="nucleotide sequence ID" value="NZ_CP088022.1"/>
</dbReference>
<gene>
    <name evidence="2" type="ORF">HU230_13870</name>
</gene>
<comment type="caution">
    <text evidence="2">The sequence shown here is derived from an EMBL/GenBank/DDBJ whole genome shotgun (WGS) entry which is preliminary data.</text>
</comment>
<evidence type="ECO:0000313" key="2">
    <source>
        <dbReference type="EMBL" id="NVL06796.1"/>
    </source>
</evidence>
<organism evidence="2">
    <name type="scientific">Bradyrhizobium quebecense</name>
    <dbReference type="NCBI Taxonomy" id="2748629"/>
    <lineage>
        <taxon>Bacteria</taxon>
        <taxon>Pseudomonadati</taxon>
        <taxon>Pseudomonadota</taxon>
        <taxon>Alphaproteobacteria</taxon>
        <taxon>Hyphomicrobiales</taxon>
        <taxon>Nitrobacteraceae</taxon>
        <taxon>Bradyrhizobium</taxon>
    </lineage>
</organism>
<proteinExistence type="predicted"/>
<reference evidence="2" key="1">
    <citation type="submission" date="2020-06" db="EMBL/GenBank/DDBJ databases">
        <title>Whole Genome Sequence of Bradyrhizobium sp. Strain 66S1MB.</title>
        <authorList>
            <person name="Bromfield E."/>
            <person name="Cloutier S."/>
        </authorList>
    </citation>
    <scope>NUCLEOTIDE SEQUENCE</scope>
    <source>
        <strain evidence="2">66S1MB</strain>
    </source>
</reference>
<name>A0A974ACT0_9BRAD</name>
<evidence type="ECO:0000256" key="1">
    <source>
        <dbReference type="SAM" id="MobiDB-lite"/>
    </source>
</evidence>